<evidence type="ECO:0000313" key="2">
    <source>
        <dbReference type="Proteomes" id="UP000733379"/>
    </source>
</evidence>
<protein>
    <submittedName>
        <fullName evidence="1">Uncharacterized protein</fullName>
    </submittedName>
</protein>
<proteinExistence type="predicted"/>
<comment type="caution">
    <text evidence="1">The sequence shown here is derived from an EMBL/GenBank/DDBJ whole genome shotgun (WGS) entry which is preliminary data.</text>
</comment>
<gene>
    <name evidence="1" type="ORF">KO481_16575</name>
</gene>
<name>A0ABS6AYL5_9NOCA</name>
<dbReference type="Proteomes" id="UP000733379">
    <property type="component" value="Unassembled WGS sequence"/>
</dbReference>
<organism evidence="1 2">
    <name type="scientific">Nocardia albiluteola</name>
    <dbReference type="NCBI Taxonomy" id="2842303"/>
    <lineage>
        <taxon>Bacteria</taxon>
        <taxon>Bacillati</taxon>
        <taxon>Actinomycetota</taxon>
        <taxon>Actinomycetes</taxon>
        <taxon>Mycobacteriales</taxon>
        <taxon>Nocardiaceae</taxon>
        <taxon>Nocardia</taxon>
    </lineage>
</organism>
<reference evidence="1 2" key="1">
    <citation type="submission" date="2021-06" db="EMBL/GenBank/DDBJ databases">
        <title>Actinomycetes sequencing.</title>
        <authorList>
            <person name="Shan Q."/>
        </authorList>
    </citation>
    <scope>NUCLEOTIDE SEQUENCE [LARGE SCALE GENOMIC DNA]</scope>
    <source>
        <strain evidence="1 2">NEAU-G5</strain>
    </source>
</reference>
<accession>A0ABS6AYL5</accession>
<evidence type="ECO:0000313" key="1">
    <source>
        <dbReference type="EMBL" id="MBU3063137.1"/>
    </source>
</evidence>
<dbReference type="EMBL" id="JAHKNI010000005">
    <property type="protein sequence ID" value="MBU3063137.1"/>
    <property type="molecule type" value="Genomic_DNA"/>
</dbReference>
<sequence>MTIDSISITCAHAERRLAILLLRTDIRGADDVRNMRELGARLGYEVADHVVVLDPAVEWPLRTIVRALHGEPGAVMIVPDLEHIDGLDAEVRRMAQVITVEGERVLERAPAGAAAWPGVQP</sequence>
<keyword evidence="2" id="KW-1185">Reference proteome</keyword>
<dbReference type="RefSeq" id="WP_215918057.1">
    <property type="nucleotide sequence ID" value="NZ_JAHKNI010000005.1"/>
</dbReference>